<protein>
    <submittedName>
        <fullName evidence="1">Uncharacterized protein</fullName>
    </submittedName>
</protein>
<accession>A0A9K3NLF0</accession>
<reference evidence="1" key="1">
    <citation type="journal article" date="2017" name="Nature">
        <title>The sunflower genome provides insights into oil metabolism, flowering and Asterid evolution.</title>
        <authorList>
            <person name="Badouin H."/>
            <person name="Gouzy J."/>
            <person name="Grassa C.J."/>
            <person name="Murat F."/>
            <person name="Staton S.E."/>
            <person name="Cottret L."/>
            <person name="Lelandais-Briere C."/>
            <person name="Owens G.L."/>
            <person name="Carrere S."/>
            <person name="Mayjonade B."/>
            <person name="Legrand L."/>
            <person name="Gill N."/>
            <person name="Kane N.C."/>
            <person name="Bowers J.E."/>
            <person name="Hubner S."/>
            <person name="Bellec A."/>
            <person name="Berard A."/>
            <person name="Berges H."/>
            <person name="Blanchet N."/>
            <person name="Boniface M.C."/>
            <person name="Brunel D."/>
            <person name="Catrice O."/>
            <person name="Chaidir N."/>
            <person name="Claudel C."/>
            <person name="Donnadieu C."/>
            <person name="Faraut T."/>
            <person name="Fievet G."/>
            <person name="Helmstetter N."/>
            <person name="King M."/>
            <person name="Knapp S.J."/>
            <person name="Lai Z."/>
            <person name="Le Paslier M.C."/>
            <person name="Lippi Y."/>
            <person name="Lorenzon L."/>
            <person name="Mandel J.R."/>
            <person name="Marage G."/>
            <person name="Marchand G."/>
            <person name="Marquand E."/>
            <person name="Bret-Mestries E."/>
            <person name="Morien E."/>
            <person name="Nambeesan S."/>
            <person name="Nguyen T."/>
            <person name="Pegot-Espagnet P."/>
            <person name="Pouilly N."/>
            <person name="Raftis F."/>
            <person name="Sallet E."/>
            <person name="Schiex T."/>
            <person name="Thomas J."/>
            <person name="Vandecasteele C."/>
            <person name="Vares D."/>
            <person name="Vear F."/>
            <person name="Vautrin S."/>
            <person name="Crespi M."/>
            <person name="Mangin B."/>
            <person name="Burke J.M."/>
            <person name="Salse J."/>
            <person name="Munos S."/>
            <person name="Vincourt P."/>
            <person name="Rieseberg L.H."/>
            <person name="Langlade N.B."/>
        </authorList>
    </citation>
    <scope>NUCLEOTIDE SEQUENCE</scope>
    <source>
        <tissue evidence="1">Leaves</tissue>
    </source>
</reference>
<keyword evidence="2" id="KW-1185">Reference proteome</keyword>
<evidence type="ECO:0000313" key="2">
    <source>
        <dbReference type="Proteomes" id="UP000215914"/>
    </source>
</evidence>
<dbReference type="Gramene" id="mRNA:HanXRQr2_Chr06g0278041">
    <property type="protein sequence ID" value="CDS:HanXRQr2_Chr06g0278041.1"/>
    <property type="gene ID" value="HanXRQr2_Chr06g0278041"/>
</dbReference>
<organism evidence="1 2">
    <name type="scientific">Helianthus annuus</name>
    <name type="common">Common sunflower</name>
    <dbReference type="NCBI Taxonomy" id="4232"/>
    <lineage>
        <taxon>Eukaryota</taxon>
        <taxon>Viridiplantae</taxon>
        <taxon>Streptophyta</taxon>
        <taxon>Embryophyta</taxon>
        <taxon>Tracheophyta</taxon>
        <taxon>Spermatophyta</taxon>
        <taxon>Magnoliopsida</taxon>
        <taxon>eudicotyledons</taxon>
        <taxon>Gunneridae</taxon>
        <taxon>Pentapetalae</taxon>
        <taxon>asterids</taxon>
        <taxon>campanulids</taxon>
        <taxon>Asterales</taxon>
        <taxon>Asteraceae</taxon>
        <taxon>Asteroideae</taxon>
        <taxon>Heliantheae alliance</taxon>
        <taxon>Heliantheae</taxon>
        <taxon>Helianthus</taxon>
    </lineage>
</organism>
<dbReference type="Proteomes" id="UP000215914">
    <property type="component" value="Unassembled WGS sequence"/>
</dbReference>
<dbReference type="AlphaFoldDB" id="A0A9K3NLF0"/>
<proteinExistence type="predicted"/>
<dbReference type="EMBL" id="MNCJ02000321">
    <property type="protein sequence ID" value="KAF5804005.1"/>
    <property type="molecule type" value="Genomic_DNA"/>
</dbReference>
<name>A0A9K3NLF0_HELAN</name>
<reference evidence="1" key="2">
    <citation type="submission" date="2020-06" db="EMBL/GenBank/DDBJ databases">
        <title>Helianthus annuus Genome sequencing and assembly Release 2.</title>
        <authorList>
            <person name="Gouzy J."/>
            <person name="Langlade N."/>
            <person name="Munos S."/>
        </authorList>
    </citation>
    <scope>NUCLEOTIDE SEQUENCE</scope>
    <source>
        <tissue evidence="1">Leaves</tissue>
    </source>
</reference>
<evidence type="ECO:0000313" key="1">
    <source>
        <dbReference type="EMBL" id="KAF5804005.1"/>
    </source>
</evidence>
<comment type="caution">
    <text evidence="1">The sequence shown here is derived from an EMBL/GenBank/DDBJ whole genome shotgun (WGS) entry which is preliminary data.</text>
</comment>
<sequence>MYRKVTTRDVNFGELGSPTELRWFTGFSGESGNIGSSPVTTSCLRQGSKVLAKRLWWCRDVIVVKKRWCERWGCNDHRSRVLRFIGEEVEVYSKRVRQSCSKFAEVSETRYSEIRLRMRLGSLINIRMETSITDMSRKISMF</sequence>
<gene>
    <name evidence="1" type="ORF">HanXRQr2_Chr06g0278041</name>
</gene>